<proteinExistence type="predicted"/>
<reference evidence="1" key="1">
    <citation type="submission" date="2020-08" db="EMBL/GenBank/DDBJ databases">
        <title>Multicomponent nature underlies the extraordinary mechanical properties of spider dragline silk.</title>
        <authorList>
            <person name="Kono N."/>
            <person name="Nakamura H."/>
            <person name="Mori M."/>
            <person name="Yoshida Y."/>
            <person name="Ohtoshi R."/>
            <person name="Malay A.D."/>
            <person name="Moran D.A.P."/>
            <person name="Tomita M."/>
            <person name="Numata K."/>
            <person name="Arakawa K."/>
        </authorList>
    </citation>
    <scope>NUCLEOTIDE SEQUENCE</scope>
</reference>
<name>A0A8X6MBW3_NEPPI</name>
<dbReference type="OrthoDB" id="6762366at2759"/>
<accession>A0A8X6MBW3</accession>
<organism evidence="1 2">
    <name type="scientific">Nephila pilipes</name>
    <name type="common">Giant wood spider</name>
    <name type="synonym">Nephila maculata</name>
    <dbReference type="NCBI Taxonomy" id="299642"/>
    <lineage>
        <taxon>Eukaryota</taxon>
        <taxon>Metazoa</taxon>
        <taxon>Ecdysozoa</taxon>
        <taxon>Arthropoda</taxon>
        <taxon>Chelicerata</taxon>
        <taxon>Arachnida</taxon>
        <taxon>Araneae</taxon>
        <taxon>Araneomorphae</taxon>
        <taxon>Entelegynae</taxon>
        <taxon>Araneoidea</taxon>
        <taxon>Nephilidae</taxon>
        <taxon>Nephila</taxon>
    </lineage>
</organism>
<dbReference type="Proteomes" id="UP000887013">
    <property type="component" value="Unassembled WGS sequence"/>
</dbReference>
<gene>
    <name evidence="1" type="ORF">NPIL_572601</name>
</gene>
<dbReference type="EMBL" id="BMAW01043282">
    <property type="protein sequence ID" value="GFS38601.1"/>
    <property type="molecule type" value="Genomic_DNA"/>
</dbReference>
<comment type="caution">
    <text evidence="1">The sequence shown here is derived from an EMBL/GenBank/DDBJ whole genome shotgun (WGS) entry which is preliminary data.</text>
</comment>
<sequence length="83" mass="9439">MALRKKLTVEEALTLMPELFDDDTFNEADIYLDPPSNEVTDEDSSREDCIDMNNLTGGQLRAKAVVTLWRKHPDKQIIGESDQ</sequence>
<dbReference type="AlphaFoldDB" id="A0A8X6MBW3"/>
<protein>
    <submittedName>
        <fullName evidence="1">Uncharacterized protein</fullName>
    </submittedName>
</protein>
<evidence type="ECO:0000313" key="2">
    <source>
        <dbReference type="Proteomes" id="UP000887013"/>
    </source>
</evidence>
<keyword evidence="2" id="KW-1185">Reference proteome</keyword>
<evidence type="ECO:0000313" key="1">
    <source>
        <dbReference type="EMBL" id="GFS38601.1"/>
    </source>
</evidence>